<dbReference type="RefSeq" id="WP_198712623.1">
    <property type="nucleotide sequence ID" value="NZ_JAEILH010000088.1"/>
</dbReference>
<accession>A0A8I1JJC3</accession>
<sequence>MEMGKVSLVDVLTLLIALVSLLVAVRALGRTKSNEVFSLRQSLVIKSEQARSEWHKLNRENESIIKQVQSRFSAELPEVAVMIEFLLGQREHFQMCLRDAAALAEDIHRNVDKFNEKKCRLYLRDIDPSLEMRSRNRGVLQGRMEELMARLEASSGQMHQR</sequence>
<gene>
    <name evidence="1" type="ORF">YA0853_31685</name>
</gene>
<dbReference type="EMBL" id="JAEILH010000088">
    <property type="protein sequence ID" value="MBI6628176.1"/>
    <property type="molecule type" value="Genomic_DNA"/>
</dbReference>
<evidence type="ECO:0000313" key="1">
    <source>
        <dbReference type="EMBL" id="MBI6628176.1"/>
    </source>
</evidence>
<proteinExistence type="predicted"/>
<protein>
    <submittedName>
        <fullName evidence="1">Uncharacterized protein</fullName>
    </submittedName>
</protein>
<reference evidence="1" key="1">
    <citation type="submission" date="2020-12" db="EMBL/GenBank/DDBJ databases">
        <title>Comparative genomic insights into the epidemiology and virulence of plant pathogenic Pseudomonads from Turkey.</title>
        <authorList>
            <person name="Dillon M."/>
            <person name="Ruiz-Bedoya T."/>
            <person name="Bendalovic-Torma C."/>
            <person name="Guttman K.M."/>
            <person name="Kwak H."/>
            <person name="Middleton M.A."/>
            <person name="Wang P.W."/>
            <person name="Horuz S."/>
            <person name="Aysan Y."/>
            <person name="Guttman D.S."/>
        </authorList>
    </citation>
    <scope>NUCLEOTIDE SEQUENCE</scope>
    <source>
        <strain evidence="1">S5_IA_3a</strain>
    </source>
</reference>
<dbReference type="Proteomes" id="UP000645865">
    <property type="component" value="Unassembled WGS sequence"/>
</dbReference>
<organism evidence="1 2">
    <name type="scientific">Pseudomonas rhodesiae</name>
    <dbReference type="NCBI Taxonomy" id="76760"/>
    <lineage>
        <taxon>Bacteria</taxon>
        <taxon>Pseudomonadati</taxon>
        <taxon>Pseudomonadota</taxon>
        <taxon>Gammaproteobacteria</taxon>
        <taxon>Pseudomonadales</taxon>
        <taxon>Pseudomonadaceae</taxon>
        <taxon>Pseudomonas</taxon>
    </lineage>
</organism>
<comment type="caution">
    <text evidence="1">The sequence shown here is derived from an EMBL/GenBank/DDBJ whole genome shotgun (WGS) entry which is preliminary data.</text>
</comment>
<evidence type="ECO:0000313" key="2">
    <source>
        <dbReference type="Proteomes" id="UP000645865"/>
    </source>
</evidence>
<name>A0A8I1JJC3_9PSED</name>
<dbReference type="AlphaFoldDB" id="A0A8I1JJC3"/>